<protein>
    <submittedName>
        <fullName evidence="2">Uncharacterized protein</fullName>
    </submittedName>
</protein>
<dbReference type="Proteomes" id="UP001303046">
    <property type="component" value="Unassembled WGS sequence"/>
</dbReference>
<gene>
    <name evidence="2" type="primary">Necator_chrIII.g10549</name>
    <name evidence="2" type="ORF">RB195_009784</name>
</gene>
<evidence type="ECO:0000313" key="3">
    <source>
        <dbReference type="Proteomes" id="UP001303046"/>
    </source>
</evidence>
<proteinExistence type="predicted"/>
<keyword evidence="3" id="KW-1185">Reference proteome</keyword>
<accession>A0ABR1CUZ2</accession>
<feature type="region of interest" description="Disordered" evidence="1">
    <location>
        <begin position="67"/>
        <end position="113"/>
    </location>
</feature>
<evidence type="ECO:0000313" key="2">
    <source>
        <dbReference type="EMBL" id="KAK6742123.1"/>
    </source>
</evidence>
<feature type="region of interest" description="Disordered" evidence="1">
    <location>
        <begin position="465"/>
        <end position="500"/>
    </location>
</feature>
<reference evidence="2 3" key="1">
    <citation type="submission" date="2023-08" db="EMBL/GenBank/DDBJ databases">
        <title>A Necator americanus chromosomal reference genome.</title>
        <authorList>
            <person name="Ilik V."/>
            <person name="Petrzelkova K.J."/>
            <person name="Pardy F."/>
            <person name="Fuh T."/>
            <person name="Niatou-Singa F.S."/>
            <person name="Gouil Q."/>
            <person name="Baker L."/>
            <person name="Ritchie M.E."/>
            <person name="Jex A.R."/>
            <person name="Gazzola D."/>
            <person name="Li H."/>
            <person name="Toshio Fujiwara R."/>
            <person name="Zhan B."/>
            <person name="Aroian R.V."/>
            <person name="Pafco B."/>
            <person name="Schwarz E.M."/>
        </authorList>
    </citation>
    <scope>NUCLEOTIDE SEQUENCE [LARGE SCALE GENOMIC DNA]</scope>
    <source>
        <strain evidence="2 3">Aroian</strain>
        <tissue evidence="2">Whole animal</tissue>
    </source>
</reference>
<organism evidence="2 3">
    <name type="scientific">Necator americanus</name>
    <name type="common">Human hookworm</name>
    <dbReference type="NCBI Taxonomy" id="51031"/>
    <lineage>
        <taxon>Eukaryota</taxon>
        <taxon>Metazoa</taxon>
        <taxon>Ecdysozoa</taxon>
        <taxon>Nematoda</taxon>
        <taxon>Chromadorea</taxon>
        <taxon>Rhabditida</taxon>
        <taxon>Rhabditina</taxon>
        <taxon>Rhabditomorpha</taxon>
        <taxon>Strongyloidea</taxon>
        <taxon>Ancylostomatidae</taxon>
        <taxon>Bunostominae</taxon>
        <taxon>Necator</taxon>
    </lineage>
</organism>
<comment type="caution">
    <text evidence="2">The sequence shown here is derived from an EMBL/GenBank/DDBJ whole genome shotgun (WGS) entry which is preliminary data.</text>
</comment>
<feature type="compositionally biased region" description="Low complexity" evidence="1">
    <location>
        <begin position="74"/>
        <end position="83"/>
    </location>
</feature>
<feature type="compositionally biased region" description="Polar residues" evidence="1">
    <location>
        <begin position="102"/>
        <end position="112"/>
    </location>
</feature>
<name>A0ABR1CUZ2_NECAM</name>
<feature type="compositionally biased region" description="Low complexity" evidence="1">
    <location>
        <begin position="477"/>
        <end position="494"/>
    </location>
</feature>
<evidence type="ECO:0000256" key="1">
    <source>
        <dbReference type="SAM" id="MobiDB-lite"/>
    </source>
</evidence>
<dbReference type="EMBL" id="JAVFWL010000003">
    <property type="protein sequence ID" value="KAK6742123.1"/>
    <property type="molecule type" value="Genomic_DNA"/>
</dbReference>
<feature type="compositionally biased region" description="Polar residues" evidence="1">
    <location>
        <begin position="84"/>
        <end position="94"/>
    </location>
</feature>
<sequence length="500" mass="49692">MSNSNTEGQGDNVLTNATAHVVKNSDGTVALNISSSGNAIGADFSAIQNQAVGQIGSSSILATGNVESKGQNTSSASDVAAAAQDNNRSVSSMQKGEATGRGDTSVQANGGSVMSHYGMQSPYSGHSAMASAGATGSLASLAKALSKQELTWENILVHVIGSAAAEGIGNAQANLDIGAGNAYDGVGVSGLVSGVNTDNGHINTEVNGSANMNGGQHDLAGNMYGNVEGVSGNSTLVGATNIQSSSITRNSSVSSFADSKVHTDGSSSINLSADTGFNTDGGSGGRVKTNATGEGTNKHMTVQNGLRISDNEGGSVAIGNGVVYGEGTENSNASLAVDTKYRNDGTAQIVVNGDGQAISNGTNSSLSIGANADISNTYAGSALSNGVAHGEVNGMSGNVLLDIDGGSGTGGNAKMEAWGGGNGDSQVLTNAGLILKQWNELRNISVNGGVSANGDQTKVNSFSMVKDNNGEQTLENSQKASSSSKGSSSASASSYIVLKR</sequence>